<keyword evidence="2" id="KW-1185">Reference proteome</keyword>
<reference evidence="1 2" key="1">
    <citation type="submission" date="2018-11" db="EMBL/GenBank/DDBJ databases">
        <authorList>
            <consortium name="Pathogen Informatics"/>
        </authorList>
    </citation>
    <scope>NUCLEOTIDE SEQUENCE [LARGE SCALE GENOMIC DNA]</scope>
</reference>
<accession>A0A3P7MHD2</accession>
<sequence length="221" mass="24928">MSVADELRAEREQLRLSKRKENDLKNFVKVLEQELRDVRASANMSKSTPFNPKLKHLVLDKSPQKRSSLGFNESVDLNDAFINSALRKPPKPVCVREKVSSKVRKPLFDESSDDDGAENTANVSLEYPSSLDKMSSPVVPKTLRDRVLAGSVQSKQNGVGTAHRAAEKALESLELRNITTVSRTVRRPLLKRKNENSLANQRLSQYFAKKQKNDEVIELDD</sequence>
<evidence type="ECO:0000313" key="1">
    <source>
        <dbReference type="EMBL" id="VDN25880.1"/>
    </source>
</evidence>
<evidence type="ECO:0000313" key="2">
    <source>
        <dbReference type="Proteomes" id="UP000271889"/>
    </source>
</evidence>
<dbReference type="EMBL" id="UYRV01110262">
    <property type="protein sequence ID" value="VDN25880.1"/>
    <property type="molecule type" value="Genomic_DNA"/>
</dbReference>
<dbReference type="AlphaFoldDB" id="A0A3P7MHD2"/>
<proteinExistence type="predicted"/>
<gene>
    <name evidence="1" type="ORF">CGOC_LOCUS10229</name>
</gene>
<dbReference type="OrthoDB" id="5816877at2759"/>
<dbReference type="Proteomes" id="UP000271889">
    <property type="component" value="Unassembled WGS sequence"/>
</dbReference>
<name>A0A3P7MHD2_CYLGO</name>
<protein>
    <submittedName>
        <fullName evidence="1">Uncharacterized protein</fullName>
    </submittedName>
</protein>
<organism evidence="1 2">
    <name type="scientific">Cylicostephanus goldi</name>
    <name type="common">Nematode worm</name>
    <dbReference type="NCBI Taxonomy" id="71465"/>
    <lineage>
        <taxon>Eukaryota</taxon>
        <taxon>Metazoa</taxon>
        <taxon>Ecdysozoa</taxon>
        <taxon>Nematoda</taxon>
        <taxon>Chromadorea</taxon>
        <taxon>Rhabditida</taxon>
        <taxon>Rhabditina</taxon>
        <taxon>Rhabditomorpha</taxon>
        <taxon>Strongyloidea</taxon>
        <taxon>Strongylidae</taxon>
        <taxon>Cylicostephanus</taxon>
    </lineage>
</organism>